<dbReference type="HAMAP" id="MF_00472">
    <property type="entry name" value="UbiG"/>
    <property type="match status" value="1"/>
</dbReference>
<dbReference type="UniPathway" id="UPA00232"/>
<dbReference type="PANTHER" id="PTHR43464">
    <property type="entry name" value="METHYLTRANSFERASE"/>
    <property type="match status" value="1"/>
</dbReference>
<organism evidence="6 7">
    <name type="scientific">Sulfurivirga caldicuralii</name>
    <dbReference type="NCBI Taxonomy" id="364032"/>
    <lineage>
        <taxon>Bacteria</taxon>
        <taxon>Pseudomonadati</taxon>
        <taxon>Pseudomonadota</taxon>
        <taxon>Gammaproteobacteria</taxon>
        <taxon>Thiotrichales</taxon>
        <taxon>Piscirickettsiaceae</taxon>
        <taxon>Sulfurivirga</taxon>
    </lineage>
</organism>
<sequence length="233" mass="25470">MPSNQDAQQLEHFNRHAQQWWDPNGPLATLHHINPARMAFVERHLDLNGKKVADIGCGGGLAAEAMARAGADVVGIDMACDAIEIARLHALESGLAIDYRCTSAESLAAEAPAQFDVVTCLDMLEHVPEPAEIVRASAQLLKPGGWVFFSTLNRTLKARLLAIGAAEHLLGLVPQGTHEFEKFIKPHELEHWARASGLSLRDEAGLCYNPLTHQAHLCDDLSINYLMAFQKDA</sequence>
<comment type="catalytic activity">
    <reaction evidence="5">
        <text>a 3-(all-trans-polyprenyl)benzene-1,2-diol + S-adenosyl-L-methionine = a 2-methoxy-6-(all-trans-polyprenyl)phenol + S-adenosyl-L-homocysteine + H(+)</text>
        <dbReference type="Rhea" id="RHEA:31411"/>
        <dbReference type="Rhea" id="RHEA-COMP:9550"/>
        <dbReference type="Rhea" id="RHEA-COMP:9551"/>
        <dbReference type="ChEBI" id="CHEBI:15378"/>
        <dbReference type="ChEBI" id="CHEBI:57856"/>
        <dbReference type="ChEBI" id="CHEBI:59789"/>
        <dbReference type="ChEBI" id="CHEBI:62729"/>
        <dbReference type="ChEBI" id="CHEBI:62731"/>
        <dbReference type="EC" id="2.1.1.222"/>
    </reaction>
</comment>
<proteinExistence type="inferred from homology"/>
<keyword evidence="4 5" id="KW-0949">S-adenosyl-L-methionine</keyword>
<dbReference type="SUPFAM" id="SSF53335">
    <property type="entry name" value="S-adenosyl-L-methionine-dependent methyltransferases"/>
    <property type="match status" value="1"/>
</dbReference>
<evidence type="ECO:0000256" key="2">
    <source>
        <dbReference type="ARBA" id="ARBA00022679"/>
    </source>
</evidence>
<protein>
    <recommendedName>
        <fullName evidence="5">Ubiquinone biosynthesis O-methyltransferase</fullName>
    </recommendedName>
    <alternativeName>
        <fullName evidence="5">2-polyprenyl-6-hydroxyphenol methylase</fullName>
        <ecNumber evidence="5">2.1.1.222</ecNumber>
    </alternativeName>
    <alternativeName>
        <fullName evidence="5">3-demethylubiquinone 3-O-methyltransferase</fullName>
        <ecNumber evidence="5">2.1.1.64</ecNumber>
    </alternativeName>
</protein>
<dbReference type="OrthoDB" id="9801538at2"/>
<keyword evidence="7" id="KW-1185">Reference proteome</keyword>
<evidence type="ECO:0000256" key="1">
    <source>
        <dbReference type="ARBA" id="ARBA00022603"/>
    </source>
</evidence>
<comment type="similarity">
    <text evidence="5">Belongs to the methyltransferase superfamily. UbiG/COQ3 family.</text>
</comment>
<dbReference type="Proteomes" id="UP000198461">
    <property type="component" value="Unassembled WGS sequence"/>
</dbReference>
<feature type="binding site" evidence="5">
    <location>
        <position position="56"/>
    </location>
    <ligand>
        <name>S-adenosyl-L-methionine</name>
        <dbReference type="ChEBI" id="CHEBI:59789"/>
    </ligand>
</feature>
<dbReference type="GO" id="GO:0010420">
    <property type="term" value="F:polyprenyldihydroxybenzoate methyltransferase activity"/>
    <property type="evidence" value="ECO:0007669"/>
    <property type="project" value="InterPro"/>
</dbReference>
<gene>
    <name evidence="5" type="primary">ubiG</name>
    <name evidence="6" type="ORF">SAMN05443662_1026</name>
</gene>
<evidence type="ECO:0000313" key="6">
    <source>
        <dbReference type="EMBL" id="SIN93087.1"/>
    </source>
</evidence>
<evidence type="ECO:0000256" key="5">
    <source>
        <dbReference type="HAMAP-Rule" id="MF_00472"/>
    </source>
</evidence>
<feature type="binding site" evidence="5">
    <location>
        <position position="37"/>
    </location>
    <ligand>
        <name>S-adenosyl-L-methionine</name>
        <dbReference type="ChEBI" id="CHEBI:59789"/>
    </ligand>
</feature>
<dbReference type="GO" id="GO:0032259">
    <property type="term" value="P:methylation"/>
    <property type="evidence" value="ECO:0007669"/>
    <property type="project" value="UniProtKB-KW"/>
</dbReference>
<feature type="binding site" evidence="5">
    <location>
        <position position="121"/>
    </location>
    <ligand>
        <name>S-adenosyl-L-methionine</name>
        <dbReference type="ChEBI" id="CHEBI:59789"/>
    </ligand>
</feature>
<dbReference type="CDD" id="cd02440">
    <property type="entry name" value="AdoMet_MTases"/>
    <property type="match status" value="1"/>
</dbReference>
<dbReference type="STRING" id="364032.SAMN05443662_1026"/>
<keyword evidence="6" id="KW-0830">Ubiquinone</keyword>
<dbReference type="EMBL" id="FSRE01000002">
    <property type="protein sequence ID" value="SIN93087.1"/>
    <property type="molecule type" value="Genomic_DNA"/>
</dbReference>
<dbReference type="AlphaFoldDB" id="A0A1N6FCW0"/>
<feature type="binding site" evidence="5">
    <location>
        <position position="77"/>
    </location>
    <ligand>
        <name>S-adenosyl-L-methionine</name>
        <dbReference type="ChEBI" id="CHEBI:59789"/>
    </ligand>
</feature>
<reference evidence="6 7" key="1">
    <citation type="submission" date="2016-11" db="EMBL/GenBank/DDBJ databases">
        <authorList>
            <person name="Jaros S."/>
            <person name="Januszkiewicz K."/>
            <person name="Wedrychowicz H."/>
        </authorList>
    </citation>
    <scope>NUCLEOTIDE SEQUENCE [LARGE SCALE GENOMIC DNA]</scope>
    <source>
        <strain evidence="6 7">DSM 17737</strain>
    </source>
</reference>
<evidence type="ECO:0000256" key="3">
    <source>
        <dbReference type="ARBA" id="ARBA00022688"/>
    </source>
</evidence>
<dbReference type="PANTHER" id="PTHR43464:SF19">
    <property type="entry name" value="UBIQUINONE BIOSYNTHESIS O-METHYLTRANSFERASE, MITOCHONDRIAL"/>
    <property type="match status" value="1"/>
</dbReference>
<dbReference type="Pfam" id="PF13489">
    <property type="entry name" value="Methyltransf_23"/>
    <property type="match status" value="1"/>
</dbReference>
<accession>A0A1N6FCW0</accession>
<dbReference type="EC" id="2.1.1.64" evidence="5"/>
<dbReference type="GO" id="GO:0061542">
    <property type="term" value="F:3-demethylubiquinol 3-O-methyltransferase activity"/>
    <property type="evidence" value="ECO:0007669"/>
    <property type="project" value="UniProtKB-UniRule"/>
</dbReference>
<dbReference type="InterPro" id="IPR029063">
    <property type="entry name" value="SAM-dependent_MTases_sf"/>
</dbReference>
<dbReference type="EC" id="2.1.1.222" evidence="5"/>
<dbReference type="Gene3D" id="3.40.50.150">
    <property type="entry name" value="Vaccinia Virus protein VP39"/>
    <property type="match status" value="1"/>
</dbReference>
<dbReference type="InterPro" id="IPR010233">
    <property type="entry name" value="UbiG_MeTrfase"/>
</dbReference>
<comment type="function">
    <text evidence="5">O-methyltransferase that catalyzes the 2 O-methylation steps in the ubiquinone biosynthetic pathway.</text>
</comment>
<evidence type="ECO:0000313" key="7">
    <source>
        <dbReference type="Proteomes" id="UP000198461"/>
    </source>
</evidence>
<dbReference type="NCBIfam" id="TIGR01983">
    <property type="entry name" value="UbiG"/>
    <property type="match status" value="1"/>
</dbReference>
<comment type="pathway">
    <text evidence="5">Cofactor biosynthesis; ubiquinone biosynthesis.</text>
</comment>
<dbReference type="RefSeq" id="WP_074201296.1">
    <property type="nucleotide sequence ID" value="NZ_FSRE01000002.1"/>
</dbReference>
<keyword evidence="1 5" id="KW-0489">Methyltransferase</keyword>
<keyword evidence="2 5" id="KW-0808">Transferase</keyword>
<evidence type="ECO:0000256" key="4">
    <source>
        <dbReference type="ARBA" id="ARBA00022691"/>
    </source>
</evidence>
<keyword evidence="3 5" id="KW-0831">Ubiquinone biosynthesis</keyword>
<comment type="catalytic activity">
    <reaction evidence="5">
        <text>a 3-demethylubiquinol + S-adenosyl-L-methionine = a ubiquinol + S-adenosyl-L-homocysteine + H(+)</text>
        <dbReference type="Rhea" id="RHEA:44380"/>
        <dbReference type="Rhea" id="RHEA-COMP:9566"/>
        <dbReference type="Rhea" id="RHEA-COMP:10914"/>
        <dbReference type="ChEBI" id="CHEBI:15378"/>
        <dbReference type="ChEBI" id="CHEBI:17976"/>
        <dbReference type="ChEBI" id="CHEBI:57856"/>
        <dbReference type="ChEBI" id="CHEBI:59789"/>
        <dbReference type="ChEBI" id="CHEBI:84422"/>
        <dbReference type="EC" id="2.1.1.64"/>
    </reaction>
</comment>
<dbReference type="GO" id="GO:0102208">
    <property type="term" value="F:2-polyprenyl-6-hydroxyphenol methylase activity"/>
    <property type="evidence" value="ECO:0007669"/>
    <property type="project" value="UniProtKB-EC"/>
</dbReference>
<name>A0A1N6FCW0_9GAMM</name>